<protein>
    <submittedName>
        <fullName evidence="1">Uncharacterized protein</fullName>
    </submittedName>
</protein>
<dbReference type="EMBL" id="RIAS01000005">
    <property type="protein sequence ID" value="KAA8784526.1"/>
    <property type="molecule type" value="Genomic_DNA"/>
</dbReference>
<dbReference type="RefSeq" id="WP_151458071.1">
    <property type="nucleotide sequence ID" value="NZ_RIAS01000005.1"/>
</dbReference>
<reference evidence="1 2" key="1">
    <citation type="journal article" date="2019" name="J. Ind. Microbiol. Biotechnol.">
        <title>Paenibacillus amylolyticus 27C64 has a diverse set of carbohydrate-active enzymes and complete pectin deconstruction system.</title>
        <authorList>
            <person name="Keggi C."/>
            <person name="Doran-Peterson J."/>
        </authorList>
    </citation>
    <scope>NUCLEOTIDE SEQUENCE [LARGE SCALE GENOMIC DNA]</scope>
    <source>
        <strain evidence="1 2">27C64</strain>
    </source>
</reference>
<proteinExistence type="predicted"/>
<gene>
    <name evidence="1" type="ORF">EC604_11790</name>
</gene>
<comment type="caution">
    <text evidence="1">The sequence shown here is derived from an EMBL/GenBank/DDBJ whole genome shotgun (WGS) entry which is preliminary data.</text>
</comment>
<dbReference type="Proteomes" id="UP000323664">
    <property type="component" value="Unassembled WGS sequence"/>
</dbReference>
<evidence type="ECO:0000313" key="2">
    <source>
        <dbReference type="Proteomes" id="UP000323664"/>
    </source>
</evidence>
<dbReference type="AlphaFoldDB" id="A0A5M9WSC1"/>
<sequence length="98" mass="11339">MWVILRFEWFVRMDNECNPLMGEQQYGLLEAHYESGKYNVIVTLQDFRKGNRISIYGLVATPSNPDVSKHYLLEGGNQYRVAIATLASGWGYLFNYIP</sequence>
<name>A0A5M9WSC1_PAEAM</name>
<evidence type="ECO:0000313" key="1">
    <source>
        <dbReference type="EMBL" id="KAA8784526.1"/>
    </source>
</evidence>
<organism evidence="1 2">
    <name type="scientific">Paenibacillus amylolyticus</name>
    <dbReference type="NCBI Taxonomy" id="1451"/>
    <lineage>
        <taxon>Bacteria</taxon>
        <taxon>Bacillati</taxon>
        <taxon>Bacillota</taxon>
        <taxon>Bacilli</taxon>
        <taxon>Bacillales</taxon>
        <taxon>Paenibacillaceae</taxon>
        <taxon>Paenibacillus</taxon>
    </lineage>
</organism>
<accession>A0A5M9WSC1</accession>